<evidence type="ECO:0000256" key="1">
    <source>
        <dbReference type="SAM" id="SignalP"/>
    </source>
</evidence>
<feature type="signal peptide" evidence="1">
    <location>
        <begin position="1"/>
        <end position="25"/>
    </location>
</feature>
<accession>A0A9P9GK91</accession>
<dbReference type="GeneID" id="70214667"/>
<sequence>MRWKRVVGKAMKFFLSLVLVPRSRSGSDWGRLEPWAKPGGNRNPDPSLKAFSVLPDLGRVGLSGRVRGLCLSRSLECESGCRTPLLVGQGGILVLFLRNIWREEEGGKLKTLRWIVQSLESGVLENQSFCSKSDESWKSSIVDDNEAA</sequence>
<gene>
    <name evidence="2" type="ORF">BKA55DRAFT_109591</name>
</gene>
<reference evidence="2" key="1">
    <citation type="journal article" date="2021" name="Nat. Commun.">
        <title>Genetic determinants of endophytism in the Arabidopsis root mycobiome.</title>
        <authorList>
            <person name="Mesny F."/>
            <person name="Miyauchi S."/>
            <person name="Thiergart T."/>
            <person name="Pickel B."/>
            <person name="Atanasova L."/>
            <person name="Karlsson M."/>
            <person name="Huettel B."/>
            <person name="Barry K.W."/>
            <person name="Haridas S."/>
            <person name="Chen C."/>
            <person name="Bauer D."/>
            <person name="Andreopoulos W."/>
            <person name="Pangilinan J."/>
            <person name="LaButti K."/>
            <person name="Riley R."/>
            <person name="Lipzen A."/>
            <person name="Clum A."/>
            <person name="Drula E."/>
            <person name="Henrissat B."/>
            <person name="Kohler A."/>
            <person name="Grigoriev I.V."/>
            <person name="Martin F.M."/>
            <person name="Hacquard S."/>
        </authorList>
    </citation>
    <scope>NUCLEOTIDE SEQUENCE</scope>
    <source>
        <strain evidence="2">MPI-CAGE-AT-0023</strain>
    </source>
</reference>
<dbReference type="RefSeq" id="XP_046046529.1">
    <property type="nucleotide sequence ID" value="XM_046184713.1"/>
</dbReference>
<dbReference type="EMBL" id="JAGMUX010000013">
    <property type="protein sequence ID" value="KAH7241015.1"/>
    <property type="molecule type" value="Genomic_DNA"/>
</dbReference>
<comment type="caution">
    <text evidence="2">The sequence shown here is derived from an EMBL/GenBank/DDBJ whole genome shotgun (WGS) entry which is preliminary data.</text>
</comment>
<name>A0A9P9GK91_FUSRE</name>
<feature type="chain" id="PRO_5040433046" evidence="1">
    <location>
        <begin position="26"/>
        <end position="148"/>
    </location>
</feature>
<evidence type="ECO:0000313" key="2">
    <source>
        <dbReference type="EMBL" id="KAH7241015.1"/>
    </source>
</evidence>
<proteinExistence type="predicted"/>
<dbReference type="AlphaFoldDB" id="A0A9P9GK91"/>
<evidence type="ECO:0000313" key="3">
    <source>
        <dbReference type="Proteomes" id="UP000720189"/>
    </source>
</evidence>
<dbReference type="Proteomes" id="UP000720189">
    <property type="component" value="Unassembled WGS sequence"/>
</dbReference>
<organism evidence="2 3">
    <name type="scientific">Fusarium redolens</name>
    <dbReference type="NCBI Taxonomy" id="48865"/>
    <lineage>
        <taxon>Eukaryota</taxon>
        <taxon>Fungi</taxon>
        <taxon>Dikarya</taxon>
        <taxon>Ascomycota</taxon>
        <taxon>Pezizomycotina</taxon>
        <taxon>Sordariomycetes</taxon>
        <taxon>Hypocreomycetidae</taxon>
        <taxon>Hypocreales</taxon>
        <taxon>Nectriaceae</taxon>
        <taxon>Fusarium</taxon>
        <taxon>Fusarium redolens species complex</taxon>
    </lineage>
</organism>
<protein>
    <submittedName>
        <fullName evidence="2">Uncharacterized protein</fullName>
    </submittedName>
</protein>
<keyword evidence="3" id="KW-1185">Reference proteome</keyword>
<keyword evidence="1" id="KW-0732">Signal</keyword>